<dbReference type="AlphaFoldDB" id="A0A087M3M6"/>
<evidence type="ECO:0008006" key="4">
    <source>
        <dbReference type="Google" id="ProtNLM"/>
    </source>
</evidence>
<dbReference type="OrthoDB" id="7997871at2"/>
<name>A0A087M3M6_9HYPH</name>
<dbReference type="Gene3D" id="2.40.10.270">
    <property type="entry name" value="Bacteriophage SPP1 head-tail adaptor protein"/>
    <property type="match status" value="1"/>
</dbReference>
<reference evidence="2 3" key="1">
    <citation type="submission" date="2014-08" db="EMBL/GenBank/DDBJ databases">
        <authorList>
            <person name="Hassan Y.I."/>
            <person name="Lepp D."/>
            <person name="Zhou T."/>
        </authorList>
    </citation>
    <scope>NUCLEOTIDE SEQUENCE [LARGE SCALE GENOMIC DNA]</scope>
    <source>
        <strain evidence="2 3">IFO13584</strain>
    </source>
</reference>
<evidence type="ECO:0000256" key="1">
    <source>
        <dbReference type="SAM" id="MobiDB-lite"/>
    </source>
</evidence>
<evidence type="ECO:0000313" key="3">
    <source>
        <dbReference type="Proteomes" id="UP000028981"/>
    </source>
</evidence>
<dbReference type="STRING" id="46914.JP75_08030"/>
<proteinExistence type="predicted"/>
<sequence>MAESFRRAGGLRERLHFQQRGDGDDGMGGPGMPGAGEFETVFTAAAGMKPRTGGEGVDAARLGGTQPFVVTVRNTTNTREITVAWQLVDARNEARIFAVVSPPADPDGKNQWLEFLATEGAPS</sequence>
<dbReference type="InterPro" id="IPR038666">
    <property type="entry name" value="SSP1_head-tail_sf"/>
</dbReference>
<keyword evidence="3" id="KW-1185">Reference proteome</keyword>
<comment type="caution">
    <text evidence="2">The sequence shown here is derived from an EMBL/GenBank/DDBJ whole genome shotgun (WGS) entry which is preliminary data.</text>
</comment>
<accession>A0A087M3M6</accession>
<feature type="region of interest" description="Disordered" evidence="1">
    <location>
        <begin position="1"/>
        <end position="37"/>
    </location>
</feature>
<evidence type="ECO:0000313" key="2">
    <source>
        <dbReference type="EMBL" id="KFL31479.1"/>
    </source>
</evidence>
<dbReference type="InterPro" id="IPR008767">
    <property type="entry name" value="Phage_SPP1_head-tail_adaptor"/>
</dbReference>
<dbReference type="Proteomes" id="UP000028981">
    <property type="component" value="Unassembled WGS sequence"/>
</dbReference>
<dbReference type="EMBL" id="JQGC01000006">
    <property type="protein sequence ID" value="KFL31479.1"/>
    <property type="molecule type" value="Genomic_DNA"/>
</dbReference>
<dbReference type="RefSeq" id="WP_035081279.1">
    <property type="nucleotide sequence ID" value="NZ_JQGC01000006.1"/>
</dbReference>
<protein>
    <recommendedName>
        <fullName evidence="4">Head-tail adaptor protein</fullName>
    </recommendedName>
</protein>
<feature type="compositionally biased region" description="Basic and acidic residues" evidence="1">
    <location>
        <begin position="1"/>
        <end position="23"/>
    </location>
</feature>
<dbReference type="Pfam" id="PF05521">
    <property type="entry name" value="Phage_HCP"/>
    <property type="match status" value="1"/>
</dbReference>
<gene>
    <name evidence="2" type="ORF">JP75_08030</name>
</gene>
<organism evidence="2 3">
    <name type="scientific">Devosia riboflavina</name>
    <dbReference type="NCBI Taxonomy" id="46914"/>
    <lineage>
        <taxon>Bacteria</taxon>
        <taxon>Pseudomonadati</taxon>
        <taxon>Pseudomonadota</taxon>
        <taxon>Alphaproteobacteria</taxon>
        <taxon>Hyphomicrobiales</taxon>
        <taxon>Devosiaceae</taxon>
        <taxon>Devosia</taxon>
    </lineage>
</organism>